<name>A0A7S4L0K3_GUITH</name>
<feature type="compositionally biased region" description="Acidic residues" evidence="1">
    <location>
        <begin position="152"/>
        <end position="167"/>
    </location>
</feature>
<accession>A0A7S4L0K3</accession>
<dbReference type="EMBL" id="HBKN01027923">
    <property type="protein sequence ID" value="CAE2311364.1"/>
    <property type="molecule type" value="Transcribed_RNA"/>
</dbReference>
<protein>
    <submittedName>
        <fullName evidence="2">Uncharacterized protein</fullName>
    </submittedName>
</protein>
<feature type="compositionally biased region" description="Acidic residues" evidence="1">
    <location>
        <begin position="109"/>
        <end position="132"/>
    </location>
</feature>
<organism evidence="2">
    <name type="scientific">Guillardia theta</name>
    <name type="common">Cryptophyte</name>
    <name type="synonym">Cryptomonas phi</name>
    <dbReference type="NCBI Taxonomy" id="55529"/>
    <lineage>
        <taxon>Eukaryota</taxon>
        <taxon>Cryptophyceae</taxon>
        <taxon>Pyrenomonadales</taxon>
        <taxon>Geminigeraceae</taxon>
        <taxon>Guillardia</taxon>
    </lineage>
</organism>
<evidence type="ECO:0000313" key="2">
    <source>
        <dbReference type="EMBL" id="CAE2311364.1"/>
    </source>
</evidence>
<feature type="region of interest" description="Disordered" evidence="1">
    <location>
        <begin position="22"/>
        <end position="167"/>
    </location>
</feature>
<dbReference type="AlphaFoldDB" id="A0A7S4L0K3"/>
<feature type="compositionally biased region" description="Basic and acidic residues" evidence="1">
    <location>
        <begin position="22"/>
        <end position="34"/>
    </location>
</feature>
<gene>
    <name evidence="2" type="ORF">GTHE00462_LOCUS21583</name>
</gene>
<reference evidence="2" key="1">
    <citation type="submission" date="2021-01" db="EMBL/GenBank/DDBJ databases">
        <authorList>
            <person name="Corre E."/>
            <person name="Pelletier E."/>
            <person name="Niang G."/>
            <person name="Scheremetjew M."/>
            <person name="Finn R."/>
            <person name="Kale V."/>
            <person name="Holt S."/>
            <person name="Cochrane G."/>
            <person name="Meng A."/>
            <person name="Brown T."/>
            <person name="Cohen L."/>
        </authorList>
    </citation>
    <scope>NUCLEOTIDE SEQUENCE</scope>
    <source>
        <strain evidence="2">CCMP 2712</strain>
    </source>
</reference>
<feature type="compositionally biased region" description="Basic and acidic residues" evidence="1">
    <location>
        <begin position="139"/>
        <end position="151"/>
    </location>
</feature>
<evidence type="ECO:0000256" key="1">
    <source>
        <dbReference type="SAM" id="MobiDB-lite"/>
    </source>
</evidence>
<proteinExistence type="predicted"/>
<feature type="compositionally biased region" description="Basic and acidic residues" evidence="1">
    <location>
        <begin position="82"/>
        <end position="94"/>
    </location>
</feature>
<sequence>METGCSVMEDPEQLVLKDMKEAEDGVQTELEHAESSNSRPVADMSDEYRCAMAGRGARDVFKDDDDEEEGGFFLTGTDMEEIVQKEANGDKSEEDHEEAVGGNVRIEAVEEADEREEGGGEQEVAEDEEGEESPSQRFRRMDGVEEEKAREDEEDEDEDQDGDIEFVDSEVRRRFRVIRSSSYPLLPGSRPPQL</sequence>